<evidence type="ECO:0000256" key="1">
    <source>
        <dbReference type="SAM" id="Phobius"/>
    </source>
</evidence>
<sequence length="248" mass="28861">MSTNIVAGQILFSLFDLPINHYTPSFPITTHLTMENPVKEIAGVIHLLTQSPPSTQRQTIEKYFSLDASFTHPFCRTGKWPNSRMLIQIIYRWYKIMSPSIDITVHSVAYDEANLILYVSIFQIFRIWAIPFYYAPVHLTSVIKLEQNADDKKYYIASQDDLYAVDQWIRFIAPGGWILVYLWQFWASFFCFLGTIMLHPITLLEERSSRGDGGEIEWQRKKRRVGQLDGMSEDEVLQRTELRGKILG</sequence>
<dbReference type="InParanoid" id="A0A1Y2LZN5"/>
<evidence type="ECO:0000259" key="2">
    <source>
        <dbReference type="Pfam" id="PF24840"/>
    </source>
</evidence>
<dbReference type="InterPro" id="IPR057514">
    <property type="entry name" value="NTF2_SigF"/>
</dbReference>
<reference evidence="3 4" key="1">
    <citation type="journal article" date="2017" name="Genome Announc.">
        <title>Genome sequence of the saprophytic ascomycete Epicoccum nigrum ICMP 19927 strain isolated from New Zealand.</title>
        <authorList>
            <person name="Fokin M."/>
            <person name="Fleetwood D."/>
            <person name="Weir B.S."/>
            <person name="Villas-Boas S.G."/>
        </authorList>
    </citation>
    <scope>NUCLEOTIDE SEQUENCE [LARGE SCALE GENOMIC DNA]</scope>
    <source>
        <strain evidence="3 4">ICMP 19927</strain>
    </source>
</reference>
<dbReference type="PANTHER" id="PTHR35393">
    <property type="entry name" value="CHROMOSOME 1, WHOLE GENOME SHOTGUN SEQUENCE"/>
    <property type="match status" value="1"/>
</dbReference>
<name>A0A1Y2LZN5_EPING</name>
<feature type="transmembrane region" description="Helical" evidence="1">
    <location>
        <begin position="178"/>
        <end position="198"/>
    </location>
</feature>
<evidence type="ECO:0000313" key="3">
    <source>
        <dbReference type="EMBL" id="OSS49355.1"/>
    </source>
</evidence>
<dbReference type="Proteomes" id="UP000193240">
    <property type="component" value="Unassembled WGS sequence"/>
</dbReference>
<keyword evidence="1" id="KW-0812">Transmembrane</keyword>
<keyword evidence="1" id="KW-1133">Transmembrane helix</keyword>
<evidence type="ECO:0000313" key="4">
    <source>
        <dbReference type="Proteomes" id="UP000193240"/>
    </source>
</evidence>
<dbReference type="AlphaFoldDB" id="A0A1Y2LZN5"/>
<keyword evidence="1" id="KW-0472">Membrane</keyword>
<feature type="transmembrane region" description="Helical" evidence="1">
    <location>
        <begin position="115"/>
        <end position="135"/>
    </location>
</feature>
<accession>A0A1Y2LZN5</accession>
<dbReference type="PANTHER" id="PTHR35393:SF1">
    <property type="entry name" value="SNOAL-LIKE DOMAIN-CONTAINING PROTEIN"/>
    <property type="match status" value="1"/>
</dbReference>
<dbReference type="Pfam" id="PF24840">
    <property type="entry name" value="NTF2_SigF"/>
    <property type="match status" value="1"/>
</dbReference>
<dbReference type="OMA" id="MSQIFTI"/>
<keyword evidence="4" id="KW-1185">Reference proteome</keyword>
<gene>
    <name evidence="3" type="ORF">B5807_05345</name>
</gene>
<dbReference type="EMBL" id="KZ107844">
    <property type="protein sequence ID" value="OSS49355.1"/>
    <property type="molecule type" value="Genomic_DNA"/>
</dbReference>
<feature type="domain" description="SigF-like NTF2-like" evidence="2">
    <location>
        <begin position="34"/>
        <end position="197"/>
    </location>
</feature>
<proteinExistence type="predicted"/>
<protein>
    <recommendedName>
        <fullName evidence="2">SigF-like NTF2-like domain-containing protein</fullName>
    </recommendedName>
</protein>
<organism evidence="3 4">
    <name type="scientific">Epicoccum nigrum</name>
    <name type="common">Soil fungus</name>
    <name type="synonym">Epicoccum purpurascens</name>
    <dbReference type="NCBI Taxonomy" id="105696"/>
    <lineage>
        <taxon>Eukaryota</taxon>
        <taxon>Fungi</taxon>
        <taxon>Dikarya</taxon>
        <taxon>Ascomycota</taxon>
        <taxon>Pezizomycotina</taxon>
        <taxon>Dothideomycetes</taxon>
        <taxon>Pleosporomycetidae</taxon>
        <taxon>Pleosporales</taxon>
        <taxon>Pleosporineae</taxon>
        <taxon>Didymellaceae</taxon>
        <taxon>Epicoccum</taxon>
    </lineage>
</organism>
<dbReference type="STRING" id="105696.A0A1Y2LZN5"/>